<dbReference type="Proteomes" id="UP000789831">
    <property type="component" value="Unassembled WGS sequence"/>
</dbReference>
<accession>A0A9N9A3K3</accession>
<evidence type="ECO:0000256" key="1">
    <source>
        <dbReference type="SAM" id="MobiDB-lite"/>
    </source>
</evidence>
<dbReference type="OrthoDB" id="5563539at2759"/>
<feature type="region of interest" description="Disordered" evidence="1">
    <location>
        <begin position="321"/>
        <end position="352"/>
    </location>
</feature>
<gene>
    <name evidence="2" type="ORF">AGERDE_LOCUS5018</name>
</gene>
<reference evidence="2" key="1">
    <citation type="submission" date="2021-06" db="EMBL/GenBank/DDBJ databases">
        <authorList>
            <person name="Kallberg Y."/>
            <person name="Tangrot J."/>
            <person name="Rosling A."/>
        </authorList>
    </citation>
    <scope>NUCLEOTIDE SEQUENCE</scope>
    <source>
        <strain evidence="2">MT106</strain>
    </source>
</reference>
<feature type="region of interest" description="Disordered" evidence="1">
    <location>
        <begin position="256"/>
        <end position="303"/>
    </location>
</feature>
<name>A0A9N9A3K3_9GLOM</name>
<proteinExistence type="predicted"/>
<feature type="compositionally biased region" description="Acidic residues" evidence="1">
    <location>
        <begin position="258"/>
        <end position="269"/>
    </location>
</feature>
<evidence type="ECO:0000313" key="3">
    <source>
        <dbReference type="Proteomes" id="UP000789831"/>
    </source>
</evidence>
<dbReference type="AlphaFoldDB" id="A0A9N9A3K3"/>
<comment type="caution">
    <text evidence="2">The sequence shown here is derived from an EMBL/GenBank/DDBJ whole genome shotgun (WGS) entry which is preliminary data.</text>
</comment>
<feature type="compositionally biased region" description="Low complexity" evidence="1">
    <location>
        <begin position="270"/>
        <end position="284"/>
    </location>
</feature>
<feature type="region of interest" description="Disordered" evidence="1">
    <location>
        <begin position="74"/>
        <end position="96"/>
    </location>
</feature>
<dbReference type="EMBL" id="CAJVPL010000635">
    <property type="protein sequence ID" value="CAG8516651.1"/>
    <property type="molecule type" value="Genomic_DNA"/>
</dbReference>
<keyword evidence="3" id="KW-1185">Reference proteome</keyword>
<feature type="region of interest" description="Disordered" evidence="1">
    <location>
        <begin position="182"/>
        <end position="203"/>
    </location>
</feature>
<protein>
    <submittedName>
        <fullName evidence="2">2307_t:CDS:1</fullName>
    </submittedName>
</protein>
<sequence>METPTISVITAAHTVDYLGHNHTWSETDVVYTHTEVKKEIAAFRSKCREEHEKPEYLAIVAKHEDIERRKAQKALRKQNTGKDTSEVPTVKASNPFSSATPLVEKRVNAAGQTVTKKVKDPLKKVQREEWLQEKRLLRQENALWRRMGVVKSGRLVSPQSLNWQKECDVLWLFGPLYQPEEHLDEDDDSKNASSSTIDGIPNYASPIKPALKKHVEHSPIEDLLTYYKCSKVLNKDKSVTSIDRLYKFDAADYSSSSEESDVTDAEDSDSGSNSDSSTCFSDHSLPTRRHTMPVRIPSHVMQKNKKSLRFSSKLEQVHYYAPTNYTKPPTRRRSNPQRTTKKDLTDESENIDPTGAGVAIGIKGVGMMDTCNDYDQIFKWAKSQVRTSGTYNLFCEDDKKGAPANTSIAAYQATMDAIEKKTAAANHMTTNATANGAMEYQKMLAAAKASTTRRRQSTQYSKPIYDVELLSSDEDDEAFFSNKKSSNKTVVDQEKEADPFCPPPIVEDTINKDTSKEDASIVARCVNIAENAKDVHSFDDVI</sequence>
<evidence type="ECO:0000313" key="2">
    <source>
        <dbReference type="EMBL" id="CAG8516651.1"/>
    </source>
</evidence>
<organism evidence="2 3">
    <name type="scientific">Ambispora gerdemannii</name>
    <dbReference type="NCBI Taxonomy" id="144530"/>
    <lineage>
        <taxon>Eukaryota</taxon>
        <taxon>Fungi</taxon>
        <taxon>Fungi incertae sedis</taxon>
        <taxon>Mucoromycota</taxon>
        <taxon>Glomeromycotina</taxon>
        <taxon>Glomeromycetes</taxon>
        <taxon>Archaeosporales</taxon>
        <taxon>Ambisporaceae</taxon>
        <taxon>Ambispora</taxon>
    </lineage>
</organism>